<evidence type="ECO:0000313" key="4">
    <source>
        <dbReference type="Proteomes" id="UP000195570"/>
    </source>
</evidence>
<sequence length="618" mass="67493">MKSRQPTKNCINMHDIVAQPLDAVVGAINATLRRPEELDDAEVRSIFEETSFILLRAEEALMASEEAAFRALFTLLNKGFAHSAESFGKGVEVFSSQVMLLEVLESIFHRAVKLQVFPLQGEAVAALLYTVGNLCDGDGTKDSCGRLFIGGLANILVHMYSQDVEEAHQHFVTQRAAVGAMIKLMKRSPRNRKLITSWDFLANCCALSVDPFFQLQCIELLYRVSRSNKSIFKQMKSRLSTEVIEKLASLTNSATLISDMMGVLAVINRDRESLLVFPLGACEVAGVDLNGSMTCYFAPHYFVLISSDAVTESTIPYSSIRSAKFVEPSGVAIRVHEFPASLVAGLSRKTPKGDTLTLRVSREQLQRFKSSSIHSWITAAMKTREGAHQTPVGAPGAGNNERWSSGVTPVASDHPQDGSGRKRYREESVQSAGSGKPGTTSDLKNVGSSEGPTSGIMKHSAEAVKLMSEVFPQKVTSIMSESINKIQEAVDGARVTTDGYRSHVKSAVEGAIQLVEDSLMASHSKAAAAVEKLNHELQERKATDTAFHQRIACIEIAAQQALEESRESEVRSLDSIKKEFEQHAAKYAAALDDELIRLSNPVSTLFNIFNSEGNQSIC</sequence>
<dbReference type="SUPFAM" id="SSF48371">
    <property type="entry name" value="ARM repeat"/>
    <property type="match status" value="1"/>
</dbReference>
<dbReference type="Pfam" id="PF25405">
    <property type="entry name" value="PH_30"/>
    <property type="match status" value="1"/>
</dbReference>
<dbReference type="InterPro" id="IPR058392">
    <property type="entry name" value="DUF8079"/>
</dbReference>
<keyword evidence="4" id="KW-1185">Reference proteome</keyword>
<proteinExistence type="predicted"/>
<accession>A0A1G4IE58</accession>
<evidence type="ECO:0000256" key="1">
    <source>
        <dbReference type="SAM" id="MobiDB-lite"/>
    </source>
</evidence>
<reference evidence="3" key="1">
    <citation type="submission" date="2016-09" db="EMBL/GenBank/DDBJ databases">
        <authorList>
            <person name="Hebert L."/>
            <person name="Moumen B."/>
        </authorList>
    </citation>
    <scope>NUCLEOTIDE SEQUENCE [LARGE SCALE GENOMIC DNA]</scope>
    <source>
        <strain evidence="3">OVI</strain>
    </source>
</reference>
<dbReference type="EMBL" id="CZPT02001506">
    <property type="protein sequence ID" value="SCU70639.1"/>
    <property type="molecule type" value="Genomic_DNA"/>
</dbReference>
<protein>
    <submittedName>
        <fullName evidence="3">Kinetoplastid kinetochore protein 17</fullName>
    </submittedName>
</protein>
<feature type="region of interest" description="Disordered" evidence="1">
    <location>
        <begin position="384"/>
        <end position="455"/>
    </location>
</feature>
<dbReference type="RefSeq" id="XP_067081412.1">
    <property type="nucleotide sequence ID" value="XM_067225311.1"/>
</dbReference>
<feature type="compositionally biased region" description="Polar residues" evidence="1">
    <location>
        <begin position="429"/>
        <end position="452"/>
    </location>
</feature>
<name>A0A1G4IE58_TRYEQ</name>
<gene>
    <name evidence="3" type="ORF">TEOVI_000221300</name>
</gene>
<feature type="domain" description="PH-like" evidence="2">
    <location>
        <begin position="271"/>
        <end position="389"/>
    </location>
</feature>
<feature type="compositionally biased region" description="Basic and acidic residues" evidence="1">
    <location>
        <begin position="414"/>
        <end position="428"/>
    </location>
</feature>
<dbReference type="SMR" id="A0A1G4IE58"/>
<evidence type="ECO:0000313" key="3">
    <source>
        <dbReference type="EMBL" id="SCU70639.1"/>
    </source>
</evidence>
<dbReference type="GeneID" id="92376153"/>
<dbReference type="VEuPathDB" id="TriTrypDB:TEOVI_000221300"/>
<dbReference type="Pfam" id="PF26290">
    <property type="entry name" value="DUF8079"/>
    <property type="match status" value="1"/>
</dbReference>
<dbReference type="InterPro" id="IPR057419">
    <property type="entry name" value="PH-like_2_kinetoplastida"/>
</dbReference>
<comment type="caution">
    <text evidence="3">The sequence shown here is derived from an EMBL/GenBank/DDBJ whole genome shotgun (WGS) entry which is preliminary data.</text>
</comment>
<dbReference type="InterPro" id="IPR016024">
    <property type="entry name" value="ARM-type_fold"/>
</dbReference>
<dbReference type="Proteomes" id="UP000195570">
    <property type="component" value="Unassembled WGS sequence"/>
</dbReference>
<dbReference type="AlphaFoldDB" id="A0A1G4IE58"/>
<organism evidence="3 4">
    <name type="scientific">Trypanosoma equiperdum</name>
    <dbReference type="NCBI Taxonomy" id="5694"/>
    <lineage>
        <taxon>Eukaryota</taxon>
        <taxon>Discoba</taxon>
        <taxon>Euglenozoa</taxon>
        <taxon>Kinetoplastea</taxon>
        <taxon>Metakinetoplastina</taxon>
        <taxon>Trypanosomatida</taxon>
        <taxon>Trypanosomatidae</taxon>
        <taxon>Trypanosoma</taxon>
    </lineage>
</organism>
<evidence type="ECO:0000259" key="2">
    <source>
        <dbReference type="Pfam" id="PF25405"/>
    </source>
</evidence>